<reference evidence="3" key="1">
    <citation type="journal article" date="2014" name="Int. J. Syst. Evol. Microbiol.">
        <title>Complete genome sequence of Corynebacterium casei LMG S-19264T (=DSM 44701T), isolated from a smear-ripened cheese.</title>
        <authorList>
            <consortium name="US DOE Joint Genome Institute (JGI-PGF)"/>
            <person name="Walter F."/>
            <person name="Albersmeier A."/>
            <person name="Kalinowski J."/>
            <person name="Ruckert C."/>
        </authorList>
    </citation>
    <scope>NUCLEOTIDE SEQUENCE</scope>
    <source>
        <strain evidence="3">CGMCC 1.12987</strain>
    </source>
</reference>
<accession>A0A917CJT6</accession>
<organism evidence="3 4">
    <name type="scientific">Paenibacillus abyssi</name>
    <dbReference type="NCBI Taxonomy" id="1340531"/>
    <lineage>
        <taxon>Bacteria</taxon>
        <taxon>Bacillati</taxon>
        <taxon>Bacillota</taxon>
        <taxon>Bacilli</taxon>
        <taxon>Bacillales</taxon>
        <taxon>Paenibacillaceae</taxon>
        <taxon>Paenibacillus</taxon>
    </lineage>
</organism>
<evidence type="ECO:0000313" key="4">
    <source>
        <dbReference type="Proteomes" id="UP000644756"/>
    </source>
</evidence>
<name>A0A917CJT6_9BACL</name>
<feature type="domain" description="ParB-like N-terminal" evidence="2">
    <location>
        <begin position="10"/>
        <end position="99"/>
    </location>
</feature>
<dbReference type="AlphaFoldDB" id="A0A917CJT6"/>
<dbReference type="InterPro" id="IPR036086">
    <property type="entry name" value="ParB/Sulfiredoxin_sf"/>
</dbReference>
<dbReference type="SUPFAM" id="SSF110849">
    <property type="entry name" value="ParB/Sulfiredoxin"/>
    <property type="match status" value="1"/>
</dbReference>
<reference evidence="3" key="2">
    <citation type="submission" date="2020-09" db="EMBL/GenBank/DDBJ databases">
        <authorList>
            <person name="Sun Q."/>
            <person name="Zhou Y."/>
        </authorList>
    </citation>
    <scope>NUCLEOTIDE SEQUENCE</scope>
    <source>
        <strain evidence="3">CGMCC 1.12987</strain>
    </source>
</reference>
<sequence length="349" mass="39847">MAVENEPIFQYVNPNDLIEHPESHRIPEMSPEEWTDFSTRVEERGEITDPVFALKNGKVFDGRHRLRKAKEIGIRLIPVLFFDITEDEALRRMADSAVLRRQLEPGQRAAIVLEFTELVEKVREEARERQRKAAEETNMLLGRIDTVIPDLGEATPKSTVSRILAEKASIGKSSMEYLMAVQRDEPDLFAKVKSGDMTINKAYTETKKRKESQSPSNIVKMPKRPSAKKSRLDEIKRNAEADEKVPQVGGQSTLSEDNLLRYRAERDFRDYAVRFVADYDALLGADRESTDIYITKLKRVIEGGLLLIAEFDNNEHTRELAEQVAEVIRESRTEEGQRIISETMGGNGR</sequence>
<dbReference type="Proteomes" id="UP000644756">
    <property type="component" value="Unassembled WGS sequence"/>
</dbReference>
<dbReference type="RefSeq" id="WP_188528088.1">
    <property type="nucleotide sequence ID" value="NZ_BMGR01000001.1"/>
</dbReference>
<gene>
    <name evidence="3" type="ORF">GCM10010916_01660</name>
</gene>
<keyword evidence="4" id="KW-1185">Reference proteome</keyword>
<evidence type="ECO:0000256" key="1">
    <source>
        <dbReference type="SAM" id="MobiDB-lite"/>
    </source>
</evidence>
<proteinExistence type="predicted"/>
<protein>
    <recommendedName>
        <fullName evidence="2">ParB-like N-terminal domain-containing protein</fullName>
    </recommendedName>
</protein>
<feature type="region of interest" description="Disordered" evidence="1">
    <location>
        <begin position="205"/>
        <end position="233"/>
    </location>
</feature>
<dbReference type="SMART" id="SM00470">
    <property type="entry name" value="ParB"/>
    <property type="match status" value="1"/>
</dbReference>
<evidence type="ECO:0000313" key="3">
    <source>
        <dbReference type="EMBL" id="GGF88001.1"/>
    </source>
</evidence>
<dbReference type="InterPro" id="IPR003115">
    <property type="entry name" value="ParB_N"/>
</dbReference>
<comment type="caution">
    <text evidence="3">The sequence shown here is derived from an EMBL/GenBank/DDBJ whole genome shotgun (WGS) entry which is preliminary data.</text>
</comment>
<dbReference type="Gene3D" id="3.90.1530.10">
    <property type="entry name" value="Conserved hypothetical protein from pyrococcus furiosus pfu- 392566-001, ParB domain"/>
    <property type="match status" value="1"/>
</dbReference>
<dbReference type="EMBL" id="BMGR01000001">
    <property type="protein sequence ID" value="GGF88001.1"/>
    <property type="molecule type" value="Genomic_DNA"/>
</dbReference>
<evidence type="ECO:0000259" key="2">
    <source>
        <dbReference type="SMART" id="SM00470"/>
    </source>
</evidence>